<protein>
    <recommendedName>
        <fullName evidence="5 6">U-box domain-containing protein</fullName>
        <ecNumber evidence="5">2.3.2.27</ecNumber>
    </recommendedName>
    <alternativeName>
        <fullName evidence="5">RING-type E3 ubiquitin transferase PUB</fullName>
    </alternativeName>
</protein>
<dbReference type="SMART" id="SM00504">
    <property type="entry name" value="Ubox"/>
    <property type="match status" value="1"/>
</dbReference>
<dbReference type="GO" id="GO:0061630">
    <property type="term" value="F:ubiquitin protein ligase activity"/>
    <property type="evidence" value="ECO:0007669"/>
    <property type="project" value="UniProtKB-UniRule"/>
</dbReference>
<dbReference type="Gene3D" id="1.25.10.10">
    <property type="entry name" value="Leucine-rich Repeat Variant"/>
    <property type="match status" value="1"/>
</dbReference>
<dbReference type="EC" id="2.3.2.27" evidence="5"/>
<dbReference type="InterPro" id="IPR003613">
    <property type="entry name" value="Ubox_domain"/>
</dbReference>
<comment type="catalytic activity">
    <reaction evidence="1 5">
        <text>S-ubiquitinyl-[E2 ubiquitin-conjugating enzyme]-L-cysteine + [acceptor protein]-L-lysine = [E2 ubiquitin-conjugating enzyme]-L-cysteine + N(6)-ubiquitinyl-[acceptor protein]-L-lysine.</text>
        <dbReference type="EC" id="2.3.2.27"/>
    </reaction>
</comment>
<dbReference type="PROSITE" id="PS51698">
    <property type="entry name" value="U_BOX"/>
    <property type="match status" value="1"/>
</dbReference>
<evidence type="ECO:0000256" key="1">
    <source>
        <dbReference type="ARBA" id="ARBA00000900"/>
    </source>
</evidence>
<dbReference type="UniPathway" id="UPA00143"/>
<dbReference type="Proteomes" id="UP000236161">
    <property type="component" value="Unassembled WGS sequence"/>
</dbReference>
<feature type="domain" description="U-box" evidence="6">
    <location>
        <begin position="5"/>
        <end position="81"/>
    </location>
</feature>
<dbReference type="CDD" id="cd16664">
    <property type="entry name" value="RING-Ubox_PUB"/>
    <property type="match status" value="1"/>
</dbReference>
<dbReference type="AlphaFoldDB" id="A0A2I0AEG1"/>
<evidence type="ECO:0000256" key="2">
    <source>
        <dbReference type="ARBA" id="ARBA00004906"/>
    </source>
</evidence>
<dbReference type="EMBL" id="KZ451988">
    <property type="protein sequence ID" value="PKA53939.1"/>
    <property type="molecule type" value="Genomic_DNA"/>
</dbReference>
<organism evidence="7 8">
    <name type="scientific">Apostasia shenzhenica</name>
    <dbReference type="NCBI Taxonomy" id="1088818"/>
    <lineage>
        <taxon>Eukaryota</taxon>
        <taxon>Viridiplantae</taxon>
        <taxon>Streptophyta</taxon>
        <taxon>Embryophyta</taxon>
        <taxon>Tracheophyta</taxon>
        <taxon>Spermatophyta</taxon>
        <taxon>Magnoliopsida</taxon>
        <taxon>Liliopsida</taxon>
        <taxon>Asparagales</taxon>
        <taxon>Orchidaceae</taxon>
        <taxon>Apostasioideae</taxon>
        <taxon>Apostasia</taxon>
    </lineage>
</organism>
<evidence type="ECO:0000256" key="4">
    <source>
        <dbReference type="ARBA" id="ARBA00022786"/>
    </source>
</evidence>
<name>A0A2I0AEG1_9ASPA</name>
<evidence type="ECO:0000259" key="6">
    <source>
        <dbReference type="PROSITE" id="PS51698"/>
    </source>
</evidence>
<reference evidence="7 8" key="1">
    <citation type="journal article" date="2017" name="Nature">
        <title>The Apostasia genome and the evolution of orchids.</title>
        <authorList>
            <person name="Zhang G.Q."/>
            <person name="Liu K.W."/>
            <person name="Li Z."/>
            <person name="Lohaus R."/>
            <person name="Hsiao Y.Y."/>
            <person name="Niu S.C."/>
            <person name="Wang J.Y."/>
            <person name="Lin Y.C."/>
            <person name="Xu Q."/>
            <person name="Chen L.J."/>
            <person name="Yoshida K."/>
            <person name="Fujiwara S."/>
            <person name="Wang Z.W."/>
            <person name="Zhang Y.Q."/>
            <person name="Mitsuda N."/>
            <person name="Wang M."/>
            <person name="Liu G.H."/>
            <person name="Pecoraro L."/>
            <person name="Huang H.X."/>
            <person name="Xiao X.J."/>
            <person name="Lin M."/>
            <person name="Wu X.Y."/>
            <person name="Wu W.L."/>
            <person name="Chen Y.Y."/>
            <person name="Chang S.B."/>
            <person name="Sakamoto S."/>
            <person name="Ohme-Takagi M."/>
            <person name="Yagi M."/>
            <person name="Zeng S.J."/>
            <person name="Shen C.Y."/>
            <person name="Yeh C.M."/>
            <person name="Luo Y.B."/>
            <person name="Tsai W.C."/>
            <person name="Van de Peer Y."/>
            <person name="Liu Z.J."/>
        </authorList>
    </citation>
    <scope>NUCLEOTIDE SEQUENCE [LARGE SCALE GENOMIC DNA]</scope>
    <source>
        <strain evidence="8">cv. Shenzhen</strain>
        <tissue evidence="7">Stem</tissue>
    </source>
</reference>
<dbReference type="InterPro" id="IPR045185">
    <property type="entry name" value="PUB22/23/24-like"/>
</dbReference>
<dbReference type="FunFam" id="3.30.40.10:FF:000442">
    <property type="entry name" value="RING-type E3 ubiquitin transferase"/>
    <property type="match status" value="1"/>
</dbReference>
<evidence type="ECO:0000313" key="7">
    <source>
        <dbReference type="EMBL" id="PKA53939.1"/>
    </source>
</evidence>
<dbReference type="InterPro" id="IPR058678">
    <property type="entry name" value="ARM_PUB"/>
</dbReference>
<evidence type="ECO:0000256" key="3">
    <source>
        <dbReference type="ARBA" id="ARBA00022679"/>
    </source>
</evidence>
<dbReference type="InterPro" id="IPR045210">
    <property type="entry name" value="RING-Ubox_PUB"/>
</dbReference>
<dbReference type="Pfam" id="PF04564">
    <property type="entry name" value="U-box"/>
    <property type="match status" value="1"/>
</dbReference>
<comment type="function">
    <text evidence="5">Functions as an E3 ubiquitin ligase.</text>
</comment>
<dbReference type="SUPFAM" id="SSF57850">
    <property type="entry name" value="RING/U-box"/>
    <property type="match status" value="1"/>
</dbReference>
<dbReference type="Pfam" id="PF25598">
    <property type="entry name" value="ARM_PUB"/>
    <property type="match status" value="1"/>
</dbReference>
<dbReference type="OrthoDB" id="10064100at2759"/>
<dbReference type="GO" id="GO:0016567">
    <property type="term" value="P:protein ubiquitination"/>
    <property type="evidence" value="ECO:0007669"/>
    <property type="project" value="UniProtKB-UniRule"/>
</dbReference>
<comment type="pathway">
    <text evidence="2 5">Protein modification; protein ubiquitination.</text>
</comment>
<keyword evidence="3 5" id="KW-0808">Transferase</keyword>
<dbReference type="InterPro" id="IPR013083">
    <property type="entry name" value="Znf_RING/FYVE/PHD"/>
</dbReference>
<dbReference type="InterPro" id="IPR011989">
    <property type="entry name" value="ARM-like"/>
</dbReference>
<dbReference type="Gene3D" id="3.30.40.10">
    <property type="entry name" value="Zinc/RING finger domain, C3HC4 (zinc finger)"/>
    <property type="match status" value="1"/>
</dbReference>
<dbReference type="InterPro" id="IPR016024">
    <property type="entry name" value="ARM-type_fold"/>
</dbReference>
<accession>A0A2I0AEG1</accession>
<dbReference type="SUPFAM" id="SSF48371">
    <property type="entry name" value="ARM repeat"/>
    <property type="match status" value="1"/>
</dbReference>
<proteinExistence type="predicted"/>
<evidence type="ECO:0000313" key="8">
    <source>
        <dbReference type="Proteomes" id="UP000236161"/>
    </source>
</evidence>
<keyword evidence="8" id="KW-1185">Reference proteome</keyword>
<gene>
    <name evidence="7" type="primary">PUB23</name>
    <name evidence="7" type="ORF">AXF42_Ash011419</name>
</gene>
<evidence type="ECO:0000256" key="5">
    <source>
        <dbReference type="RuleBase" id="RU369093"/>
    </source>
</evidence>
<dbReference type="PANTHER" id="PTHR22849">
    <property type="entry name" value="WDSAM1 PROTEIN"/>
    <property type="match status" value="1"/>
</dbReference>
<dbReference type="STRING" id="1088818.A0A2I0AEG1"/>
<dbReference type="PANTHER" id="PTHR22849:SF168">
    <property type="entry name" value="U-BOX DOMAIN-CONTAINING PROTEIN"/>
    <property type="match status" value="1"/>
</dbReference>
<sequence>MEAVEVPSYFLCPISLQIMRDPVTLATGITYDRESIEQWIFSGGHATCPVTKQPLPDSSELTPNHTLRRLIQAWCAANASNGIERFPTPRPPVDRAQITALLEDAKLPHALLPCLRKMKKLVAESERNKRSIEAAPGVLDFLASVLSGSFEPPDDRGEGASSAGDEALNILCSLQVSDRGLRRLLERHEGILDSLTSVLRRSNFDQSRAYAVLMIRSLLGVSPSSLLMNLKKEFFEVIVKVLRDRISYQAMKAALQVLYGVCSCRRNRAKAVGAGTVAVLIDLLLDEQEKRACEMMLVVLEELCGCAEGRTEIIGHAAGLAVVSKKIIRVSPEASKRAVRVLYMVALYAASPTVLEEMAQVGAVAKLCLVMRMESGKKVREMAREILRMHSRVWRSSPCLSPELRGMYPS</sequence>
<keyword evidence="4 5" id="KW-0833">Ubl conjugation pathway</keyword>